<dbReference type="GO" id="GO:0007088">
    <property type="term" value="P:regulation of mitotic nuclear division"/>
    <property type="evidence" value="ECO:0007669"/>
    <property type="project" value="TreeGrafter"/>
</dbReference>
<evidence type="ECO:0000313" key="3">
    <source>
        <dbReference type="Proteomes" id="UP000053661"/>
    </source>
</evidence>
<dbReference type="GO" id="GO:0005694">
    <property type="term" value="C:chromosome"/>
    <property type="evidence" value="ECO:0007669"/>
    <property type="project" value="TreeGrafter"/>
</dbReference>
<feature type="compositionally biased region" description="Basic and acidic residues" evidence="1">
    <location>
        <begin position="196"/>
        <end position="207"/>
    </location>
</feature>
<feature type="compositionally biased region" description="Basic and acidic residues" evidence="1">
    <location>
        <begin position="87"/>
        <end position="103"/>
    </location>
</feature>
<gene>
    <name evidence="2" type="ORF">N340_13037</name>
</gene>
<evidence type="ECO:0000256" key="1">
    <source>
        <dbReference type="SAM" id="MobiDB-lite"/>
    </source>
</evidence>
<feature type="non-terminal residue" evidence="2">
    <location>
        <position position="256"/>
    </location>
</feature>
<name>A0A093BSY2_TAUER</name>
<dbReference type="EMBL" id="KL450608">
    <property type="protein sequence ID" value="KFV05298.1"/>
    <property type="molecule type" value="Genomic_DNA"/>
</dbReference>
<organism evidence="2 3">
    <name type="scientific">Tauraco erythrolophus</name>
    <name type="common">Red-crested turaco</name>
    <dbReference type="NCBI Taxonomy" id="121530"/>
    <lineage>
        <taxon>Eukaryota</taxon>
        <taxon>Metazoa</taxon>
        <taxon>Chordata</taxon>
        <taxon>Craniata</taxon>
        <taxon>Vertebrata</taxon>
        <taxon>Euteleostomi</taxon>
        <taxon>Archelosauria</taxon>
        <taxon>Archosauria</taxon>
        <taxon>Dinosauria</taxon>
        <taxon>Saurischia</taxon>
        <taxon>Theropoda</taxon>
        <taxon>Coelurosauria</taxon>
        <taxon>Aves</taxon>
        <taxon>Neognathae</taxon>
        <taxon>Neoaves</taxon>
        <taxon>Otidimorphae</taxon>
        <taxon>Musophagiformes</taxon>
        <taxon>Musophagidae</taxon>
        <taxon>Tauraco</taxon>
    </lineage>
</organism>
<dbReference type="PANTHER" id="PTHR21603:SF17">
    <property type="entry name" value="PROLIFERATION MARKER PROTEIN KI-67"/>
    <property type="match status" value="1"/>
</dbReference>
<protein>
    <submittedName>
        <fullName evidence="2">Uncharacterized protein</fullName>
    </submittedName>
</protein>
<reference evidence="2 3" key="1">
    <citation type="submission" date="2014-04" db="EMBL/GenBank/DDBJ databases">
        <title>Genome evolution of avian class.</title>
        <authorList>
            <person name="Zhang G."/>
            <person name="Li C."/>
        </authorList>
    </citation>
    <scope>NUCLEOTIDE SEQUENCE [LARGE SCALE GENOMIC DNA]</scope>
    <source>
        <strain evidence="2">BGI_N340</strain>
    </source>
</reference>
<proteinExistence type="predicted"/>
<dbReference type="GO" id="GO:0005634">
    <property type="term" value="C:nucleus"/>
    <property type="evidence" value="ECO:0007669"/>
    <property type="project" value="TreeGrafter"/>
</dbReference>
<dbReference type="GO" id="GO:0051983">
    <property type="term" value="P:regulation of chromosome segregation"/>
    <property type="evidence" value="ECO:0007669"/>
    <property type="project" value="TreeGrafter"/>
</dbReference>
<keyword evidence="3" id="KW-1185">Reference proteome</keyword>
<accession>A0A093BSY2</accession>
<sequence length="256" mass="28522">MKTPREKYQPVDDFVGLQRCMAEPKQKGSDLEVDYVGVKELFDVPEEIEVRPVSVMDSKQEDTAPPCTDSCLKYEDKGNISQGGEDSQQKESTSEDQSTERPTRGRSRKTVHPASAKQCEEGLNLKGLQGLEKKSTQEDMVEISNSTSVAKNKGRGRRTNRCIREETISKSPDQEQVETVLFVEPHRATQRPGRGNRKELKDLKDPSENLESCGKDSSVLRKEPANMEQAVRACGISDMLETEDAPTMKTVSVPSS</sequence>
<dbReference type="PANTHER" id="PTHR21603">
    <property type="entry name" value="ANTIGEN KI-67-LIKE PROTEIN"/>
    <property type="match status" value="1"/>
</dbReference>
<dbReference type="Proteomes" id="UP000053661">
    <property type="component" value="Unassembled WGS sequence"/>
</dbReference>
<evidence type="ECO:0000313" key="2">
    <source>
        <dbReference type="EMBL" id="KFV05298.1"/>
    </source>
</evidence>
<dbReference type="AlphaFoldDB" id="A0A093BSY2"/>
<feature type="compositionally biased region" description="Basic residues" evidence="1">
    <location>
        <begin position="152"/>
        <end position="161"/>
    </location>
</feature>
<feature type="region of interest" description="Disordered" evidence="1">
    <location>
        <begin position="187"/>
        <end position="224"/>
    </location>
</feature>
<feature type="region of interest" description="Disordered" evidence="1">
    <location>
        <begin position="53"/>
        <end position="174"/>
    </location>
</feature>